<comment type="function">
    <text evidence="1">Has a role in nuclear-cytoplasmic transport of proteins and mRNAs.</text>
</comment>
<dbReference type="Proteomes" id="UP000582659">
    <property type="component" value="Unassembled WGS sequence"/>
</dbReference>
<dbReference type="GO" id="GO:0005737">
    <property type="term" value="C:cytoplasm"/>
    <property type="evidence" value="ECO:0007669"/>
    <property type="project" value="UniProtKB-SubCell"/>
</dbReference>
<dbReference type="InterPro" id="IPR002075">
    <property type="entry name" value="NTF2_dom"/>
</dbReference>
<keyword evidence="1" id="KW-0653">Protein transport</keyword>
<name>A0A7I8XIE5_BURXY</name>
<dbReference type="GO" id="GO:0006913">
    <property type="term" value="P:nucleocytoplasmic transport"/>
    <property type="evidence" value="ECO:0007669"/>
    <property type="project" value="UniProtKB-UniRule"/>
</dbReference>
<organism evidence="3 4">
    <name type="scientific">Bursaphelenchus xylophilus</name>
    <name type="common">Pinewood nematode worm</name>
    <name type="synonym">Aphelenchoides xylophilus</name>
    <dbReference type="NCBI Taxonomy" id="6326"/>
    <lineage>
        <taxon>Eukaryota</taxon>
        <taxon>Metazoa</taxon>
        <taxon>Ecdysozoa</taxon>
        <taxon>Nematoda</taxon>
        <taxon>Chromadorea</taxon>
        <taxon>Rhabditida</taxon>
        <taxon>Tylenchina</taxon>
        <taxon>Tylenchomorpha</taxon>
        <taxon>Aphelenchoidea</taxon>
        <taxon>Aphelenchoididae</taxon>
        <taxon>Bursaphelenchus</taxon>
    </lineage>
</organism>
<dbReference type="InterPro" id="IPR045875">
    <property type="entry name" value="NTF2"/>
</dbReference>
<sequence length="131" mass="15107">MTGAMTIQDDRMVRKFCQTYYKAFDSRRDKLIYLFQAMENEMATYPAFTFNGTHVVGANQIQGFLHLLGDTEHEMISLSPQHLQTQPGKFLICVTGNVSVVNGMHHFFSESMVTTLEDDRLRILSTNYRLF</sequence>
<dbReference type="GO" id="GO:0051028">
    <property type="term" value="P:mRNA transport"/>
    <property type="evidence" value="ECO:0007669"/>
    <property type="project" value="UniProtKB-UniRule"/>
</dbReference>
<dbReference type="Gene3D" id="3.10.450.50">
    <property type="match status" value="1"/>
</dbReference>
<dbReference type="SMR" id="A0A7I8XIE5"/>
<reference evidence="3" key="1">
    <citation type="submission" date="2020-09" db="EMBL/GenBank/DDBJ databases">
        <authorList>
            <person name="Kikuchi T."/>
        </authorList>
    </citation>
    <scope>NUCLEOTIDE SEQUENCE</scope>
    <source>
        <strain evidence="3">Ka4C1</strain>
    </source>
</reference>
<keyword evidence="4" id="KW-1185">Reference proteome</keyword>
<feature type="domain" description="NTF2" evidence="2">
    <location>
        <begin position="12"/>
        <end position="130"/>
    </location>
</feature>
<dbReference type="GO" id="GO:0015031">
    <property type="term" value="P:protein transport"/>
    <property type="evidence" value="ECO:0007669"/>
    <property type="project" value="UniProtKB-KW"/>
</dbReference>
<dbReference type="EMBL" id="CAJFDI010000001">
    <property type="protein sequence ID" value="CAD5207600.1"/>
    <property type="molecule type" value="Genomic_DNA"/>
</dbReference>
<dbReference type="Pfam" id="PF02136">
    <property type="entry name" value="NTF2"/>
    <property type="match status" value="1"/>
</dbReference>
<evidence type="ECO:0000256" key="1">
    <source>
        <dbReference type="RuleBase" id="RU369002"/>
    </source>
</evidence>
<dbReference type="SUPFAM" id="SSF54427">
    <property type="entry name" value="NTF2-like"/>
    <property type="match status" value="1"/>
</dbReference>
<evidence type="ECO:0000313" key="3">
    <source>
        <dbReference type="EMBL" id="CAD5207600.1"/>
    </source>
</evidence>
<gene>
    <name evidence="3" type="ORF">BXYJ_LOCUS6</name>
</gene>
<dbReference type="PROSITE" id="PS50177">
    <property type="entry name" value="NTF2_DOMAIN"/>
    <property type="match status" value="1"/>
</dbReference>
<dbReference type="OrthoDB" id="25408at2759"/>
<dbReference type="EMBL" id="CAJFCV020000001">
    <property type="protein sequence ID" value="CAG9078741.1"/>
    <property type="molecule type" value="Genomic_DNA"/>
</dbReference>
<dbReference type="PANTHER" id="PTHR12612">
    <property type="entry name" value="NUCLEAR TRANSPORT FACTOR 2"/>
    <property type="match status" value="1"/>
</dbReference>
<dbReference type="InterPro" id="IPR032710">
    <property type="entry name" value="NTF2-like_dom_sf"/>
</dbReference>
<keyword evidence="1" id="KW-0539">Nucleus</keyword>
<accession>A0A7I8XIE5</accession>
<dbReference type="GO" id="GO:0005634">
    <property type="term" value="C:nucleus"/>
    <property type="evidence" value="ECO:0007669"/>
    <property type="project" value="UniProtKB-SubCell"/>
</dbReference>
<evidence type="ECO:0000313" key="4">
    <source>
        <dbReference type="Proteomes" id="UP000659654"/>
    </source>
</evidence>
<proteinExistence type="predicted"/>
<keyword evidence="1" id="KW-0813">Transport</keyword>
<dbReference type="InterPro" id="IPR018222">
    <property type="entry name" value="Nuclear_transport_factor_2_euk"/>
</dbReference>
<comment type="caution">
    <text evidence="3">The sequence shown here is derived from an EMBL/GenBank/DDBJ whole genome shotgun (WGS) entry which is preliminary data.</text>
</comment>
<keyword evidence="1" id="KW-0963">Cytoplasm</keyword>
<evidence type="ECO:0000259" key="2">
    <source>
        <dbReference type="PROSITE" id="PS50177"/>
    </source>
</evidence>
<dbReference type="AlphaFoldDB" id="A0A7I8XIE5"/>
<comment type="subcellular location">
    <subcellularLocation>
        <location evidence="1">Cytoplasm</location>
    </subcellularLocation>
    <subcellularLocation>
        <location evidence="1">Nucleus</location>
    </subcellularLocation>
</comment>
<protein>
    <recommendedName>
        <fullName evidence="1">NTF2-related export protein</fullName>
    </recommendedName>
</protein>
<dbReference type="Proteomes" id="UP000659654">
    <property type="component" value="Unassembled WGS sequence"/>
</dbReference>